<evidence type="ECO:0000313" key="3">
    <source>
        <dbReference type="EMBL" id="MDQ0471766.1"/>
    </source>
</evidence>
<dbReference type="RefSeq" id="WP_307277484.1">
    <property type="nucleotide sequence ID" value="NZ_JAUSVX010000010.1"/>
</dbReference>
<protein>
    <recommendedName>
        <fullName evidence="2">M23ase beta-sheet core domain-containing protein</fullName>
    </recommendedName>
</protein>
<dbReference type="Proteomes" id="UP001242480">
    <property type="component" value="Unassembled WGS sequence"/>
</dbReference>
<evidence type="ECO:0000256" key="1">
    <source>
        <dbReference type="SAM" id="SignalP"/>
    </source>
</evidence>
<comment type="caution">
    <text evidence="3">The sequence shown here is derived from an EMBL/GenBank/DDBJ whole genome shotgun (WGS) entry which is preliminary data.</text>
</comment>
<dbReference type="CDD" id="cd12797">
    <property type="entry name" value="M23_peptidase"/>
    <property type="match status" value="1"/>
</dbReference>
<feature type="signal peptide" evidence="1">
    <location>
        <begin position="1"/>
        <end position="20"/>
    </location>
</feature>
<dbReference type="PANTHER" id="PTHR21666:SF270">
    <property type="entry name" value="MUREIN HYDROLASE ACTIVATOR ENVC"/>
    <property type="match status" value="1"/>
</dbReference>
<sequence length="337" mass="34902">MSGRTARLLGLALAAIGLCAFESKPPGLGLPLDCTVGQTCFVQQYVDHDPGPGVLDYRCGAQTYDGHDGVDIRLLSARAAEAGVRVLAPMAGRIKALRNDMPDHLVATEADRAAVARRECGNGVVLTGPDGWEVQLCHMRQGSVSVRVGDEVAAGAPLGLVGSSGMAAFAHVHMTVRRAGTVLDPFTAGPMADKPACPAGPAAASLWSAAAAAQLAYRDGAIIETGFAAAPVSPGELELRGGAVDGPASASPALIFYGRFINLKAGDRVRLTLTGPAGFAASTLSDPLERSKATYVSFVGKKRTQPAWPAGRYLGRVEIVRDGQVAESREGAYELRG</sequence>
<dbReference type="InterPro" id="IPR050570">
    <property type="entry name" value="Cell_wall_metabolism_enzyme"/>
</dbReference>
<feature type="chain" id="PRO_5046784797" description="M23ase beta-sheet core domain-containing protein" evidence="1">
    <location>
        <begin position="21"/>
        <end position="337"/>
    </location>
</feature>
<evidence type="ECO:0000259" key="2">
    <source>
        <dbReference type="Pfam" id="PF01551"/>
    </source>
</evidence>
<name>A0ABU0JE23_9HYPH</name>
<dbReference type="InterPro" id="IPR011055">
    <property type="entry name" value="Dup_hybrid_motif"/>
</dbReference>
<proteinExistence type="predicted"/>
<accession>A0ABU0JE23</accession>
<dbReference type="PANTHER" id="PTHR21666">
    <property type="entry name" value="PEPTIDASE-RELATED"/>
    <property type="match status" value="1"/>
</dbReference>
<keyword evidence="4" id="KW-1185">Reference proteome</keyword>
<reference evidence="3 4" key="1">
    <citation type="submission" date="2023-07" db="EMBL/GenBank/DDBJ databases">
        <title>Genomic Encyclopedia of Type Strains, Phase IV (KMG-IV): sequencing the most valuable type-strain genomes for metagenomic binning, comparative biology and taxonomic classification.</title>
        <authorList>
            <person name="Goeker M."/>
        </authorList>
    </citation>
    <scope>NUCLEOTIDE SEQUENCE [LARGE SCALE GENOMIC DNA]</scope>
    <source>
        <strain evidence="3 4">DSM 19619</strain>
    </source>
</reference>
<dbReference type="Gene3D" id="2.70.70.10">
    <property type="entry name" value="Glucose Permease (Domain IIA)"/>
    <property type="match status" value="1"/>
</dbReference>
<dbReference type="Pfam" id="PF01551">
    <property type="entry name" value="Peptidase_M23"/>
    <property type="match status" value="1"/>
</dbReference>
<dbReference type="EMBL" id="JAUSVX010000010">
    <property type="protein sequence ID" value="MDQ0471766.1"/>
    <property type="molecule type" value="Genomic_DNA"/>
</dbReference>
<feature type="domain" description="M23ase beta-sheet core" evidence="2">
    <location>
        <begin position="67"/>
        <end position="185"/>
    </location>
</feature>
<dbReference type="InterPro" id="IPR016047">
    <property type="entry name" value="M23ase_b-sheet_dom"/>
</dbReference>
<dbReference type="SUPFAM" id="SSF51261">
    <property type="entry name" value="Duplicated hybrid motif"/>
    <property type="match status" value="1"/>
</dbReference>
<gene>
    <name evidence="3" type="ORF">QO011_004793</name>
</gene>
<organism evidence="3 4">
    <name type="scientific">Labrys wisconsinensis</name>
    <dbReference type="NCBI Taxonomy" id="425677"/>
    <lineage>
        <taxon>Bacteria</taxon>
        <taxon>Pseudomonadati</taxon>
        <taxon>Pseudomonadota</taxon>
        <taxon>Alphaproteobacteria</taxon>
        <taxon>Hyphomicrobiales</taxon>
        <taxon>Xanthobacteraceae</taxon>
        <taxon>Labrys</taxon>
    </lineage>
</organism>
<evidence type="ECO:0000313" key="4">
    <source>
        <dbReference type="Proteomes" id="UP001242480"/>
    </source>
</evidence>
<keyword evidence="1" id="KW-0732">Signal</keyword>